<comment type="similarity">
    <text evidence="2">Belongs to the amino acid-polyamine-organocation (APC) superfamily. Spore germination protein (SGP) (TC 2.A.3.9) family.</text>
</comment>
<keyword evidence="6 8" id="KW-1133">Transmembrane helix</keyword>
<feature type="transmembrane region" description="Helical" evidence="8">
    <location>
        <begin position="75"/>
        <end position="93"/>
    </location>
</feature>
<evidence type="ECO:0000256" key="3">
    <source>
        <dbReference type="ARBA" id="ARBA00022448"/>
    </source>
</evidence>
<dbReference type="EMBL" id="JABWCS010000212">
    <property type="protein sequence ID" value="NUU62002.1"/>
    <property type="molecule type" value="Genomic_DNA"/>
</dbReference>
<proteinExistence type="inferred from homology"/>
<dbReference type="PANTHER" id="PTHR34975">
    <property type="entry name" value="SPORE GERMINATION PROTEIN A2"/>
    <property type="match status" value="1"/>
</dbReference>
<evidence type="ECO:0000313" key="10">
    <source>
        <dbReference type="Proteomes" id="UP000564806"/>
    </source>
</evidence>
<comment type="subcellular location">
    <subcellularLocation>
        <location evidence="1">Membrane</location>
        <topology evidence="1">Multi-pass membrane protein</topology>
    </subcellularLocation>
</comment>
<feature type="transmembrane region" description="Helical" evidence="8">
    <location>
        <begin position="105"/>
        <end position="128"/>
    </location>
</feature>
<keyword evidence="4" id="KW-0309">Germination</keyword>
<evidence type="ECO:0000256" key="5">
    <source>
        <dbReference type="ARBA" id="ARBA00022692"/>
    </source>
</evidence>
<gene>
    <name evidence="9" type="ORF">HPT30_16780</name>
</gene>
<dbReference type="Pfam" id="PF03845">
    <property type="entry name" value="Spore_permease"/>
    <property type="match status" value="1"/>
</dbReference>
<evidence type="ECO:0000256" key="4">
    <source>
        <dbReference type="ARBA" id="ARBA00022544"/>
    </source>
</evidence>
<dbReference type="NCBIfam" id="TIGR00912">
    <property type="entry name" value="2A0309"/>
    <property type="match status" value="1"/>
</dbReference>
<feature type="transmembrane region" description="Helical" evidence="8">
    <location>
        <begin position="34"/>
        <end position="55"/>
    </location>
</feature>
<keyword evidence="5 8" id="KW-0812">Transmembrane</keyword>
<feature type="transmembrane region" description="Helical" evidence="8">
    <location>
        <begin position="134"/>
        <end position="158"/>
    </location>
</feature>
<evidence type="ECO:0000256" key="8">
    <source>
        <dbReference type="SAM" id="Phobius"/>
    </source>
</evidence>
<dbReference type="Proteomes" id="UP000564806">
    <property type="component" value="Unassembled WGS sequence"/>
</dbReference>
<dbReference type="InterPro" id="IPR004761">
    <property type="entry name" value="Spore_GerAB"/>
</dbReference>
<feature type="transmembrane region" description="Helical" evidence="8">
    <location>
        <begin position="270"/>
        <end position="291"/>
    </location>
</feature>
<keyword evidence="7 8" id="KW-0472">Membrane</keyword>
<feature type="transmembrane region" description="Helical" evidence="8">
    <location>
        <begin position="333"/>
        <end position="356"/>
    </location>
</feature>
<evidence type="ECO:0000256" key="6">
    <source>
        <dbReference type="ARBA" id="ARBA00022989"/>
    </source>
</evidence>
<protein>
    <submittedName>
        <fullName evidence="9">Endospore germination permease</fullName>
    </submittedName>
</protein>
<dbReference type="GO" id="GO:0009847">
    <property type="term" value="P:spore germination"/>
    <property type="evidence" value="ECO:0007669"/>
    <property type="project" value="InterPro"/>
</dbReference>
<name>A0A850ET63_9BACL</name>
<sequence>MVRVSGYQLFATTVLFQLGTTVIFGFASPAGRDAWIAMLLSAFIGMFMILGYIALMNMMPGLSLVEWFPKQFGPWLGIPIAWFYPLLFIYDAGRGISDLKELVPLTLLPGTPTWVILGSMMLVIMYFLSSGVEVIFRFAGLLFPIIFFLFVAEILLLLGSRNVHFDNLQPLLGEGWGRVWKTVWPFGILQTFGETIEFAMLWSFLRKPGQLAGINIIAVLVTGVTIAVFDMLAIMVLGEGVFQRNIYPLLVLLRQLSISDFLDNLDALGVMYFMTTIFLKISLHLMTAVLAIQKLTSAKSLRLPILIVTVTTLWIGSNMARNVTDHIFVGTRILPYNLWIPLFIVIPAILLMVAWIRKKAGTAL</sequence>
<keyword evidence="3" id="KW-0813">Transport</keyword>
<dbReference type="PANTHER" id="PTHR34975:SF2">
    <property type="entry name" value="SPORE GERMINATION PROTEIN A2"/>
    <property type="match status" value="1"/>
</dbReference>
<dbReference type="GO" id="GO:0016020">
    <property type="term" value="C:membrane"/>
    <property type="evidence" value="ECO:0007669"/>
    <property type="project" value="UniProtKB-SubCell"/>
</dbReference>
<feature type="transmembrane region" description="Helical" evidence="8">
    <location>
        <begin position="303"/>
        <end position="321"/>
    </location>
</feature>
<organism evidence="9 10">
    <name type="scientific">Paenibacillus agri</name>
    <dbReference type="NCBI Taxonomy" id="2744309"/>
    <lineage>
        <taxon>Bacteria</taxon>
        <taxon>Bacillati</taxon>
        <taxon>Bacillota</taxon>
        <taxon>Bacilli</taxon>
        <taxon>Bacillales</taxon>
        <taxon>Paenibacillaceae</taxon>
        <taxon>Paenibacillus</taxon>
    </lineage>
</organism>
<keyword evidence="10" id="KW-1185">Reference proteome</keyword>
<feature type="transmembrane region" description="Helical" evidence="8">
    <location>
        <begin position="211"/>
        <end position="237"/>
    </location>
</feature>
<accession>A0A850ET63</accession>
<evidence type="ECO:0000256" key="7">
    <source>
        <dbReference type="ARBA" id="ARBA00023136"/>
    </source>
</evidence>
<feature type="transmembrane region" description="Helical" evidence="8">
    <location>
        <begin position="6"/>
        <end position="27"/>
    </location>
</feature>
<evidence type="ECO:0000313" key="9">
    <source>
        <dbReference type="EMBL" id="NUU62002.1"/>
    </source>
</evidence>
<dbReference type="AlphaFoldDB" id="A0A850ET63"/>
<evidence type="ECO:0000256" key="1">
    <source>
        <dbReference type="ARBA" id="ARBA00004141"/>
    </source>
</evidence>
<comment type="caution">
    <text evidence="9">The sequence shown here is derived from an EMBL/GenBank/DDBJ whole genome shotgun (WGS) entry which is preliminary data.</text>
</comment>
<evidence type="ECO:0000256" key="2">
    <source>
        <dbReference type="ARBA" id="ARBA00007998"/>
    </source>
</evidence>
<reference evidence="9" key="1">
    <citation type="submission" date="2020-06" db="EMBL/GenBank/DDBJ databases">
        <title>Paenibacillus sp. nov., isolated from soil.</title>
        <authorList>
            <person name="Seo Y.L."/>
        </authorList>
    </citation>
    <scope>NUCLEOTIDE SEQUENCE [LARGE SCALE GENOMIC DNA]</scope>
    <source>
        <strain evidence="9">JW14</strain>
    </source>
</reference>
<dbReference type="RefSeq" id="WP_175372502.1">
    <property type="nucleotide sequence ID" value="NZ_JABWCS010000212.1"/>
</dbReference>